<dbReference type="SUPFAM" id="SSF51735">
    <property type="entry name" value="NAD(P)-binding Rossmann-fold domains"/>
    <property type="match status" value="1"/>
</dbReference>
<dbReference type="GO" id="GO:0048270">
    <property type="term" value="F:methionine adenosyltransferase regulator activity"/>
    <property type="evidence" value="ECO:0007669"/>
    <property type="project" value="TreeGrafter"/>
</dbReference>
<dbReference type="GO" id="GO:0006556">
    <property type="term" value="P:S-adenosylmethionine biosynthetic process"/>
    <property type="evidence" value="ECO:0007669"/>
    <property type="project" value="TreeGrafter"/>
</dbReference>
<dbReference type="InterPro" id="IPR036291">
    <property type="entry name" value="NAD(P)-bd_dom_sf"/>
</dbReference>
<proteinExistence type="predicted"/>
<reference evidence="2" key="1">
    <citation type="submission" date="2021-01" db="EMBL/GenBank/DDBJ databases">
        <authorList>
            <person name="Corre E."/>
            <person name="Pelletier E."/>
            <person name="Niang G."/>
            <person name="Scheremetjew M."/>
            <person name="Finn R."/>
            <person name="Kale V."/>
            <person name="Holt S."/>
            <person name="Cochrane G."/>
            <person name="Meng A."/>
            <person name="Brown T."/>
            <person name="Cohen L."/>
        </authorList>
    </citation>
    <scope>NUCLEOTIDE SEQUENCE</scope>
    <source>
        <strain evidence="2">PLY429</strain>
    </source>
</reference>
<dbReference type="InterPro" id="IPR005913">
    <property type="entry name" value="dTDP_dehydrorham_reduct"/>
</dbReference>
<organism evidence="2">
    <name type="scientific">Tetraselmis chuii</name>
    <dbReference type="NCBI Taxonomy" id="63592"/>
    <lineage>
        <taxon>Eukaryota</taxon>
        <taxon>Viridiplantae</taxon>
        <taxon>Chlorophyta</taxon>
        <taxon>core chlorophytes</taxon>
        <taxon>Chlorodendrophyceae</taxon>
        <taxon>Chlorodendrales</taxon>
        <taxon>Chlorodendraceae</taxon>
        <taxon>Tetraselmis</taxon>
    </lineage>
</organism>
<dbReference type="EMBL" id="HBGG01031998">
    <property type="protein sequence ID" value="CAD9214466.1"/>
    <property type="molecule type" value="Transcribed_RNA"/>
</dbReference>
<dbReference type="AlphaFoldDB" id="A0A7S1T0Y1"/>
<evidence type="ECO:0000259" key="1">
    <source>
        <dbReference type="Pfam" id="PF04321"/>
    </source>
</evidence>
<feature type="domain" description="RmlD-like substrate binding" evidence="1">
    <location>
        <begin position="29"/>
        <end position="201"/>
    </location>
</feature>
<accession>A0A7S1T0Y1</accession>
<gene>
    <name evidence="2" type="ORF">TCHU04912_LOCUS16706</name>
</gene>
<dbReference type="Pfam" id="PF04321">
    <property type="entry name" value="RmlD_sub_bind"/>
    <property type="match status" value="1"/>
</dbReference>
<dbReference type="PANTHER" id="PTHR10491">
    <property type="entry name" value="DTDP-4-DEHYDRORHAMNOSE REDUCTASE"/>
    <property type="match status" value="1"/>
</dbReference>
<sequence>MVSLGPTEGGNGSAVGMKRSGEEMDGAVKFLVYGRNGWIGSLLGDLLKKQGAEYEYGTARLEDRAAILADIERVKPTRILNAAGVTGRPNVDWCESNKQTCIRGNVLGTINLADVCEQKGIHMTYYGTGCIFHYDESFPQGSGKGFTEADTPNFTGSYYSHCKAMTENLLGAYNHVLTLRVRMPIVQDIMFPRNFITKIIKYQKVIDIPNSMTVLPELLPYSLEMSRRALTGVMNFTNPGAISHNEILQLYREYIDPEFTWENFTVEEQAKVIVAPRSNNLLDTARMKGEFPELLDIRQSLITHVFEPLARNKEEVGQNVQRMREEFRAAA</sequence>
<dbReference type="PANTHER" id="PTHR10491:SF4">
    <property type="entry name" value="METHIONINE ADENOSYLTRANSFERASE 2 SUBUNIT BETA"/>
    <property type="match status" value="1"/>
</dbReference>
<protein>
    <recommendedName>
        <fullName evidence="1">RmlD-like substrate binding domain-containing protein</fullName>
    </recommendedName>
</protein>
<evidence type="ECO:0000313" key="2">
    <source>
        <dbReference type="EMBL" id="CAD9214466.1"/>
    </source>
</evidence>
<dbReference type="InterPro" id="IPR029903">
    <property type="entry name" value="RmlD-like-bd"/>
</dbReference>
<dbReference type="GO" id="GO:0048269">
    <property type="term" value="C:methionine adenosyltransferase complex"/>
    <property type="evidence" value="ECO:0007669"/>
    <property type="project" value="TreeGrafter"/>
</dbReference>
<name>A0A7S1T0Y1_9CHLO</name>
<dbReference type="Gene3D" id="3.40.50.720">
    <property type="entry name" value="NAD(P)-binding Rossmann-like Domain"/>
    <property type="match status" value="1"/>
</dbReference>